<dbReference type="PANTHER" id="PTHR21248">
    <property type="entry name" value="CARDIOLIPIN SYNTHASE"/>
    <property type="match status" value="1"/>
</dbReference>
<dbReference type="CDD" id="cd09111">
    <property type="entry name" value="PLDc_ymdC_like_1"/>
    <property type="match status" value="1"/>
</dbReference>
<dbReference type="AlphaFoldDB" id="A0A1I5SMT9"/>
<evidence type="ECO:0000313" key="4">
    <source>
        <dbReference type="Proteomes" id="UP000182692"/>
    </source>
</evidence>
<sequence>MRKKLLLSFFAIVTVCVVVAFTYQPNYGEGHAPKAEQYHGGYQANTVLSNYFSKPKDVPDVFSGFFPLETGHDALLTRLAMIESAEHSLDLQYYIFSNDETSQLIVWRLYEAAERGVKIRLLIDDMQSRKDSDIAYLNGHTNIHVRLFNPHQFRALRMLSWITDSGRLNRRMHNKSITADGVVSVVGGRNIGNEYFSFRSNVEFGDFDVLLNGPVVEDTAEQFDMYWNSEHSVPMSWIQKSKRIPNTEDVARWREASRIEHKFTSDEYNFATLPLYKKIKDNQIALNWGPARLLFDSPAKVDDGDSLLITGLTEVLEEIESSMILISPYFVPTEAGTRALIKASLSGKRIVVLTNSLASNDVFAVHGWYAKYRQALVEGGVELWEMKAHTYLRHHWSVTGSSRSSLHAKVMMLDSQQLFVGSMNLDPRSARLNTEMAVMFDTPNYVYGAQRTFFEALSKNAYQVKMDNGEMRWVDHYYRRSFDTEPDSGFLLRTGAWLSGLLPIESWL</sequence>
<protein>
    <submittedName>
        <fullName evidence="3">Phosphatidylserine/phosphatidylglycerophosphate/cardiolipin synthase</fullName>
    </submittedName>
</protein>
<accession>A0A1I5SMT9</accession>
<dbReference type="PROSITE" id="PS50035">
    <property type="entry name" value="PLD"/>
    <property type="match status" value="2"/>
</dbReference>
<name>A0A1I5SMT9_9GAMM</name>
<dbReference type="InterPro" id="IPR025202">
    <property type="entry name" value="PLD-like_dom"/>
</dbReference>
<feature type="domain" description="PLD phosphodiesterase" evidence="2">
    <location>
        <begin position="402"/>
        <end position="429"/>
    </location>
</feature>
<feature type="chain" id="PRO_5010293308" evidence="1">
    <location>
        <begin position="21"/>
        <end position="508"/>
    </location>
</feature>
<dbReference type="Pfam" id="PF13091">
    <property type="entry name" value="PLDc_2"/>
    <property type="match status" value="2"/>
</dbReference>
<dbReference type="OrthoDB" id="9814092at2"/>
<dbReference type="GO" id="GO:0030572">
    <property type="term" value="F:phosphatidyltransferase activity"/>
    <property type="evidence" value="ECO:0007669"/>
    <property type="project" value="UniProtKB-ARBA"/>
</dbReference>
<organism evidence="3 4">
    <name type="scientific">Enterovibrio norvegicus DSM 15893</name>
    <dbReference type="NCBI Taxonomy" id="1121869"/>
    <lineage>
        <taxon>Bacteria</taxon>
        <taxon>Pseudomonadati</taxon>
        <taxon>Pseudomonadota</taxon>
        <taxon>Gammaproteobacteria</taxon>
        <taxon>Vibrionales</taxon>
        <taxon>Vibrionaceae</taxon>
        <taxon>Enterovibrio</taxon>
    </lineage>
</organism>
<proteinExistence type="predicted"/>
<dbReference type="GO" id="GO:0032049">
    <property type="term" value="P:cardiolipin biosynthetic process"/>
    <property type="evidence" value="ECO:0007669"/>
    <property type="project" value="UniProtKB-ARBA"/>
</dbReference>
<evidence type="ECO:0000259" key="2">
    <source>
        <dbReference type="PROSITE" id="PS50035"/>
    </source>
</evidence>
<reference evidence="3 4" key="1">
    <citation type="submission" date="2016-10" db="EMBL/GenBank/DDBJ databases">
        <authorList>
            <person name="de Groot N.N."/>
        </authorList>
    </citation>
    <scope>NUCLEOTIDE SEQUENCE [LARGE SCALE GENOMIC DNA]</scope>
    <source>
        <strain evidence="3 4">DSM 15893</strain>
    </source>
</reference>
<dbReference type="SMART" id="SM00155">
    <property type="entry name" value="PLDc"/>
    <property type="match status" value="2"/>
</dbReference>
<dbReference type="GeneID" id="35870455"/>
<dbReference type="Gene3D" id="3.30.870.10">
    <property type="entry name" value="Endonuclease Chain A"/>
    <property type="match status" value="2"/>
</dbReference>
<evidence type="ECO:0000256" key="1">
    <source>
        <dbReference type="SAM" id="SignalP"/>
    </source>
</evidence>
<dbReference type="InterPro" id="IPR001736">
    <property type="entry name" value="PLipase_D/transphosphatidylase"/>
</dbReference>
<dbReference type="SUPFAM" id="SSF56024">
    <property type="entry name" value="Phospholipase D/nuclease"/>
    <property type="match status" value="2"/>
</dbReference>
<evidence type="ECO:0000313" key="3">
    <source>
        <dbReference type="EMBL" id="SFP72028.1"/>
    </source>
</evidence>
<dbReference type="Proteomes" id="UP000182692">
    <property type="component" value="Unassembled WGS sequence"/>
</dbReference>
<gene>
    <name evidence="3" type="ORF">SAMN03084138_02928</name>
</gene>
<keyword evidence="1" id="KW-0732">Signal</keyword>
<feature type="domain" description="PLD phosphodiesterase" evidence="2">
    <location>
        <begin position="168"/>
        <end position="195"/>
    </location>
</feature>
<dbReference type="EMBL" id="FOWR01000022">
    <property type="protein sequence ID" value="SFP72028.1"/>
    <property type="molecule type" value="Genomic_DNA"/>
</dbReference>
<dbReference type="STRING" id="1121869.SAMN03084138_02928"/>
<feature type="signal peptide" evidence="1">
    <location>
        <begin position="1"/>
        <end position="20"/>
    </location>
</feature>
<dbReference type="CDD" id="cd09113">
    <property type="entry name" value="PLDc_ymdC_like_2"/>
    <property type="match status" value="1"/>
</dbReference>
<dbReference type="RefSeq" id="WP_074927475.1">
    <property type="nucleotide sequence ID" value="NZ_FOWR01000022.1"/>
</dbReference>
<dbReference type="PANTHER" id="PTHR21248:SF12">
    <property type="entry name" value="CARDIOLIPIN SYNTHASE C"/>
    <property type="match status" value="1"/>
</dbReference>